<feature type="binding site" evidence="7">
    <location>
        <position position="57"/>
    </location>
    <ligand>
        <name>O2</name>
        <dbReference type="ChEBI" id="CHEBI:15379"/>
    </ligand>
</feature>
<evidence type="ECO:0000256" key="2">
    <source>
        <dbReference type="ARBA" id="ARBA00009760"/>
    </source>
</evidence>
<keyword evidence="4 5" id="KW-0560">Oxidoreductase</keyword>
<feature type="binding site" evidence="7">
    <location>
        <position position="177"/>
    </location>
    <ligand>
        <name>urate</name>
        <dbReference type="ChEBI" id="CHEBI:17775"/>
    </ligand>
</feature>
<dbReference type="NCBIfam" id="TIGR03383">
    <property type="entry name" value="urate_oxi"/>
    <property type="match status" value="1"/>
</dbReference>
<dbReference type="PIRSF" id="PIRSF000241">
    <property type="entry name" value="Urate_oxidase"/>
    <property type="match status" value="1"/>
</dbReference>
<feature type="binding site" evidence="7">
    <location>
        <position position="251"/>
    </location>
    <ligand>
        <name>O2</name>
        <dbReference type="ChEBI" id="CHEBI:15379"/>
    </ligand>
</feature>
<dbReference type="PRINTS" id="PR00093">
    <property type="entry name" value="URICASE"/>
</dbReference>
<evidence type="ECO:0000313" key="9">
    <source>
        <dbReference type="EMBL" id="KAK9815848.1"/>
    </source>
</evidence>
<comment type="pathway">
    <text evidence="1 5">Purine metabolism; urate degradation; (S)-allantoin from urate: step 1/3.</text>
</comment>
<keyword evidence="5" id="KW-0576">Peroxisome</keyword>
<feature type="binding site" evidence="7">
    <location>
        <position position="225"/>
    </location>
    <ligand>
        <name>urate</name>
        <dbReference type="ChEBI" id="CHEBI:17775"/>
    </ligand>
</feature>
<feature type="binding site" evidence="7">
    <location>
        <position position="224"/>
    </location>
    <ligand>
        <name>urate</name>
        <dbReference type="ChEBI" id="CHEBI:17775"/>
    </ligand>
</feature>
<feature type="binding site" evidence="7">
    <location>
        <position position="224"/>
    </location>
    <ligand>
        <name>5-hydroxyisourate</name>
        <dbReference type="ChEBI" id="CHEBI:18072"/>
    </ligand>
</feature>
<dbReference type="Proteomes" id="UP001489004">
    <property type="component" value="Unassembled WGS sequence"/>
</dbReference>
<gene>
    <name evidence="9" type="ORF">WJX72_010739</name>
</gene>
<keyword evidence="3 5" id="KW-0659">Purine metabolism</keyword>
<dbReference type="GO" id="GO:0019628">
    <property type="term" value="P:urate catabolic process"/>
    <property type="evidence" value="ECO:0007669"/>
    <property type="project" value="TreeGrafter"/>
</dbReference>
<evidence type="ECO:0000256" key="5">
    <source>
        <dbReference type="PIRNR" id="PIRNR000241"/>
    </source>
</evidence>
<dbReference type="Pfam" id="PF01014">
    <property type="entry name" value="Uricase"/>
    <property type="match status" value="2"/>
</dbReference>
<accession>A0AAW1Q4Q7</accession>
<feature type="active site" description="Charge relay system" evidence="6">
    <location>
        <position position="12"/>
    </location>
</feature>
<reference evidence="9 10" key="1">
    <citation type="journal article" date="2024" name="Nat. Commun.">
        <title>Phylogenomics reveals the evolutionary origins of lichenization in chlorophyte algae.</title>
        <authorList>
            <person name="Puginier C."/>
            <person name="Libourel C."/>
            <person name="Otte J."/>
            <person name="Skaloud P."/>
            <person name="Haon M."/>
            <person name="Grisel S."/>
            <person name="Petersen M."/>
            <person name="Berrin J.G."/>
            <person name="Delaux P.M."/>
            <person name="Dal Grande F."/>
            <person name="Keller J."/>
        </authorList>
    </citation>
    <scope>NUCLEOTIDE SEQUENCE [LARGE SCALE GENOMIC DNA]</scope>
    <source>
        <strain evidence="9 10">SAG 2043</strain>
    </source>
</reference>
<evidence type="ECO:0000256" key="1">
    <source>
        <dbReference type="ARBA" id="ARBA00004831"/>
    </source>
</evidence>
<feature type="active site" description="Charge relay system" evidence="6">
    <location>
        <position position="57"/>
    </location>
</feature>
<feature type="binding site" evidence="7">
    <location>
        <position position="57"/>
    </location>
    <ligand>
        <name>urate</name>
        <dbReference type="ChEBI" id="CHEBI:17775"/>
    </ligand>
</feature>
<dbReference type="PANTHER" id="PTHR42874:SF1">
    <property type="entry name" value="URICASE"/>
    <property type="match status" value="1"/>
</dbReference>
<feature type="active site" description="Charge relay system" evidence="6">
    <location>
        <position position="253"/>
    </location>
</feature>
<dbReference type="GO" id="GO:0004846">
    <property type="term" value="F:urate oxidase activity"/>
    <property type="evidence" value="ECO:0007669"/>
    <property type="project" value="UniProtKB-EC"/>
</dbReference>
<comment type="caution">
    <text evidence="9">The sequence shown here is derived from an EMBL/GenBank/DDBJ whole genome shotgun (WGS) entry which is preliminary data.</text>
</comment>
<comment type="function">
    <text evidence="5 8">Catalyzes the oxidation of uric acid to 5-hydroxyisourate, which is further processed to form (S)-allantoin.</text>
</comment>
<dbReference type="EC" id="1.7.3.3" evidence="5 8"/>
<dbReference type="InterPro" id="IPR002042">
    <property type="entry name" value="Uricase"/>
</dbReference>
<sequence>MGGVLAEHQHGKGRVRLGRVWREGAVHHMVEWTVSTMLESDMAHAFTTGSNKGMTATDTQKNMVYYVGKQCSSRCTIEEYATALGKKFVDEYPLVSKAKIWVEQAPWKRVMVAGQPHNHGFAQYAPATRTTYVEVSKTGPVEVTSGLKNFKVLKTTQSGYDGFLHDKYTLLGDTSDRIMATSITSTWKFTSPVPNYDAAYEAAVTAITETFYGPPDKGVFSPGVQATLYQMANAILAKVPQVGSVFFNLPNLHFLPCNPVTSKFDNDVYIATSEPHGDIEATVTRQGVQPHCKL</sequence>
<dbReference type="AlphaFoldDB" id="A0AAW1Q4Q7"/>
<dbReference type="SUPFAM" id="SSF55620">
    <property type="entry name" value="Tetrahydrobiopterin biosynthesis enzymes-like"/>
    <property type="match status" value="2"/>
</dbReference>
<evidence type="ECO:0000256" key="8">
    <source>
        <dbReference type="RuleBase" id="RU004455"/>
    </source>
</evidence>
<feature type="binding site" evidence="7">
    <location>
        <position position="57"/>
    </location>
    <ligand>
        <name>5-hydroxyisourate</name>
        <dbReference type="ChEBI" id="CHEBI:18072"/>
    </ligand>
</feature>
<comment type="similarity">
    <text evidence="2 5 8">Belongs to the uricase family.</text>
</comment>
<comment type="catalytic activity">
    <reaction evidence="5 8">
        <text>urate + O2 + H2O = 5-hydroxyisourate + H2O2</text>
        <dbReference type="Rhea" id="RHEA:21368"/>
        <dbReference type="ChEBI" id="CHEBI:15377"/>
        <dbReference type="ChEBI" id="CHEBI:15379"/>
        <dbReference type="ChEBI" id="CHEBI:16240"/>
        <dbReference type="ChEBI" id="CHEBI:17775"/>
        <dbReference type="ChEBI" id="CHEBI:18072"/>
        <dbReference type="EC" id="1.7.3.3"/>
    </reaction>
</comment>
<evidence type="ECO:0000256" key="7">
    <source>
        <dbReference type="PIRSR" id="PIRSR000241-2"/>
    </source>
</evidence>
<name>A0AAW1Q4Q7_9CHLO</name>
<dbReference type="PANTHER" id="PTHR42874">
    <property type="entry name" value="URICASE"/>
    <property type="match status" value="1"/>
</dbReference>
<dbReference type="GO" id="GO:0006145">
    <property type="term" value="P:purine nucleobase catabolic process"/>
    <property type="evidence" value="ECO:0007669"/>
    <property type="project" value="TreeGrafter"/>
</dbReference>
<evidence type="ECO:0000256" key="4">
    <source>
        <dbReference type="ARBA" id="ARBA00023002"/>
    </source>
</evidence>
<comment type="subcellular location">
    <subcellularLocation>
        <location evidence="5">Peroxisome</location>
    </subcellularLocation>
</comment>
<feature type="binding site" evidence="7">
    <location>
        <position position="251"/>
    </location>
    <ligand>
        <name>5-hydroxyisourate</name>
        <dbReference type="ChEBI" id="CHEBI:18072"/>
    </ligand>
</feature>
<dbReference type="GO" id="GO:0005777">
    <property type="term" value="C:peroxisome"/>
    <property type="evidence" value="ECO:0007669"/>
    <property type="project" value="UniProtKB-SubCell"/>
</dbReference>
<keyword evidence="10" id="KW-1185">Reference proteome</keyword>
<dbReference type="Gene3D" id="3.10.270.10">
    <property type="entry name" value="Urate Oxidase"/>
    <property type="match status" value="1"/>
</dbReference>
<evidence type="ECO:0000313" key="10">
    <source>
        <dbReference type="Proteomes" id="UP001489004"/>
    </source>
</evidence>
<protein>
    <recommendedName>
        <fullName evidence="5 8">Uricase</fullName>
        <ecNumber evidence="5 8">1.7.3.3</ecNumber>
    </recommendedName>
    <alternativeName>
        <fullName evidence="5">Urate oxidase</fullName>
    </alternativeName>
</protein>
<feature type="binding site" evidence="7">
    <location>
        <position position="251"/>
    </location>
    <ligand>
        <name>urate</name>
        <dbReference type="ChEBI" id="CHEBI:17775"/>
    </ligand>
</feature>
<proteinExistence type="inferred from homology"/>
<feature type="binding site" evidence="7">
    <location>
        <position position="58"/>
    </location>
    <ligand>
        <name>urate</name>
        <dbReference type="ChEBI" id="CHEBI:17775"/>
    </ligand>
</feature>
<evidence type="ECO:0000256" key="6">
    <source>
        <dbReference type="PIRSR" id="PIRSR000241-1"/>
    </source>
</evidence>
<dbReference type="EMBL" id="JALJOR010000006">
    <property type="protein sequence ID" value="KAK9815848.1"/>
    <property type="molecule type" value="Genomic_DNA"/>
</dbReference>
<organism evidence="9 10">
    <name type="scientific">[Myrmecia] bisecta</name>
    <dbReference type="NCBI Taxonomy" id="41462"/>
    <lineage>
        <taxon>Eukaryota</taxon>
        <taxon>Viridiplantae</taxon>
        <taxon>Chlorophyta</taxon>
        <taxon>core chlorophytes</taxon>
        <taxon>Trebouxiophyceae</taxon>
        <taxon>Trebouxiales</taxon>
        <taxon>Trebouxiaceae</taxon>
        <taxon>Myrmecia</taxon>
    </lineage>
</organism>
<feature type="binding site" evidence="7">
    <location>
        <position position="225"/>
    </location>
    <ligand>
        <name>5-hydroxyisourate</name>
        <dbReference type="ChEBI" id="CHEBI:18072"/>
    </ligand>
</feature>
<evidence type="ECO:0000256" key="3">
    <source>
        <dbReference type="ARBA" id="ARBA00022631"/>
    </source>
</evidence>